<dbReference type="EMBL" id="GBXM01015165">
    <property type="protein sequence ID" value="JAH93412.1"/>
    <property type="molecule type" value="Transcribed_RNA"/>
</dbReference>
<proteinExistence type="predicted"/>
<dbReference type="AlphaFoldDB" id="A0A0E9WSS1"/>
<reference evidence="1" key="2">
    <citation type="journal article" date="2015" name="Fish Shellfish Immunol.">
        <title>Early steps in the European eel (Anguilla anguilla)-Vibrio vulnificus interaction in the gills: Role of the RtxA13 toxin.</title>
        <authorList>
            <person name="Callol A."/>
            <person name="Pajuelo D."/>
            <person name="Ebbesson L."/>
            <person name="Teles M."/>
            <person name="MacKenzie S."/>
            <person name="Amaro C."/>
        </authorList>
    </citation>
    <scope>NUCLEOTIDE SEQUENCE</scope>
</reference>
<evidence type="ECO:0000313" key="1">
    <source>
        <dbReference type="EMBL" id="JAH93412.1"/>
    </source>
</evidence>
<reference evidence="1" key="1">
    <citation type="submission" date="2014-11" db="EMBL/GenBank/DDBJ databases">
        <authorList>
            <person name="Amaro Gonzalez C."/>
        </authorList>
    </citation>
    <scope>NUCLEOTIDE SEQUENCE</scope>
</reference>
<sequence>MQLSFYINNCFIRFLSRVFSRTPNLFKKKYIYIVFGVLKRTQKRLDLDSFVNTLI</sequence>
<organism evidence="1">
    <name type="scientific">Anguilla anguilla</name>
    <name type="common">European freshwater eel</name>
    <name type="synonym">Muraena anguilla</name>
    <dbReference type="NCBI Taxonomy" id="7936"/>
    <lineage>
        <taxon>Eukaryota</taxon>
        <taxon>Metazoa</taxon>
        <taxon>Chordata</taxon>
        <taxon>Craniata</taxon>
        <taxon>Vertebrata</taxon>
        <taxon>Euteleostomi</taxon>
        <taxon>Actinopterygii</taxon>
        <taxon>Neopterygii</taxon>
        <taxon>Teleostei</taxon>
        <taxon>Anguilliformes</taxon>
        <taxon>Anguillidae</taxon>
        <taxon>Anguilla</taxon>
    </lineage>
</organism>
<name>A0A0E9WSS1_ANGAN</name>
<protein>
    <submittedName>
        <fullName evidence="1">Uncharacterized protein</fullName>
    </submittedName>
</protein>
<accession>A0A0E9WSS1</accession>